<keyword evidence="4 8" id="KW-0808">Transferase</keyword>
<dbReference type="GO" id="GO:0000428">
    <property type="term" value="C:DNA-directed RNA polymerase complex"/>
    <property type="evidence" value="ECO:0007669"/>
    <property type="project" value="UniProtKB-KW"/>
</dbReference>
<dbReference type="InterPro" id="IPR046950">
    <property type="entry name" value="DNA-dir_Rpol_C_phage-type"/>
</dbReference>
<dbReference type="PANTHER" id="PTHR10102">
    <property type="entry name" value="DNA-DIRECTED RNA POLYMERASE, MITOCHONDRIAL"/>
    <property type="match status" value="1"/>
</dbReference>
<dbReference type="EMBL" id="KR029610">
    <property type="protein sequence ID" value="AKH48814.1"/>
    <property type="molecule type" value="Genomic_DNA"/>
</dbReference>
<dbReference type="Gene3D" id="1.10.150.20">
    <property type="entry name" value="5' to 3' exonuclease, C-terminal subdomain"/>
    <property type="match status" value="1"/>
</dbReference>
<dbReference type="PROSITE" id="PS00900">
    <property type="entry name" value="RNA_POL_PHAGE_1"/>
    <property type="match status" value="1"/>
</dbReference>
<dbReference type="InterPro" id="IPR002092">
    <property type="entry name" value="DNA-dir_Rpol_phage-type"/>
</dbReference>
<reference evidence="10" key="2">
    <citation type="submission" date="2015-03" db="EMBL/GenBank/DDBJ databases">
        <authorList>
            <person name="Chow C.-E.T."/>
            <person name="Winget D.M."/>
            <person name="White R.A.III."/>
            <person name="Hallam S.J."/>
            <person name="Suttle C.A."/>
        </authorList>
    </citation>
    <scope>NUCLEOTIDE SEQUENCE</scope>
    <source>
        <strain evidence="10">Oxic3_4</strain>
    </source>
</reference>
<dbReference type="InterPro" id="IPR043502">
    <property type="entry name" value="DNA/RNA_pol_sf"/>
</dbReference>
<evidence type="ECO:0000256" key="3">
    <source>
        <dbReference type="ARBA" id="ARBA00022478"/>
    </source>
</evidence>
<evidence type="ECO:0000256" key="2">
    <source>
        <dbReference type="ARBA" id="ARBA00012418"/>
    </source>
</evidence>
<keyword evidence="6 8" id="KW-0804">Transcription</keyword>
<dbReference type="GO" id="GO:0003899">
    <property type="term" value="F:DNA-directed RNA polymerase activity"/>
    <property type="evidence" value="ECO:0007669"/>
    <property type="project" value="UniProtKB-EC"/>
</dbReference>
<proteinExistence type="inferred from homology"/>
<dbReference type="Gene3D" id="1.10.287.260">
    <property type="match status" value="1"/>
</dbReference>
<dbReference type="GO" id="GO:0006351">
    <property type="term" value="P:DNA-templated transcription"/>
    <property type="evidence" value="ECO:0007669"/>
    <property type="project" value="InterPro"/>
</dbReference>
<feature type="domain" description="DNA-directed RNA polymerase C-terminal" evidence="9">
    <location>
        <begin position="132"/>
        <end position="487"/>
    </location>
</feature>
<name>A0A0F7L891_9VIRU</name>
<dbReference type="EC" id="2.7.7.6" evidence="2 8"/>
<evidence type="ECO:0000256" key="8">
    <source>
        <dbReference type="RuleBase" id="RU003805"/>
    </source>
</evidence>
<evidence type="ECO:0000259" key="9">
    <source>
        <dbReference type="Pfam" id="PF00940"/>
    </source>
</evidence>
<evidence type="ECO:0000256" key="5">
    <source>
        <dbReference type="ARBA" id="ARBA00022695"/>
    </source>
</evidence>
<dbReference type="SUPFAM" id="SSF56672">
    <property type="entry name" value="DNA/RNA polymerases"/>
    <property type="match status" value="1"/>
</dbReference>
<dbReference type="Pfam" id="PF00940">
    <property type="entry name" value="RNA_pol"/>
    <property type="match status" value="1"/>
</dbReference>
<reference evidence="10" key="1">
    <citation type="journal article" date="2015" name="Front. Microbiol.">
        <title>Combining genomic sequencing methods to explore viral diversity and reveal potential virus-host interactions.</title>
        <authorList>
            <person name="Chow C.E."/>
            <person name="Winget D.M."/>
            <person name="White R.A.III."/>
            <person name="Hallam S.J."/>
            <person name="Suttle C.A."/>
        </authorList>
    </citation>
    <scope>NUCLEOTIDE SEQUENCE</scope>
    <source>
        <strain evidence="10">Oxic3_4</strain>
    </source>
</reference>
<dbReference type="PROSITE" id="PS00489">
    <property type="entry name" value="RNA_POL_PHAGE_2"/>
    <property type="match status" value="1"/>
</dbReference>
<organism evidence="10">
    <name type="scientific">uncultured marine virus</name>
    <dbReference type="NCBI Taxonomy" id="186617"/>
    <lineage>
        <taxon>Viruses</taxon>
        <taxon>environmental samples</taxon>
    </lineage>
</organism>
<dbReference type="PANTHER" id="PTHR10102:SF0">
    <property type="entry name" value="DNA-DIRECTED RNA POLYMERASE, MITOCHONDRIAL"/>
    <property type="match status" value="1"/>
</dbReference>
<comment type="catalytic activity">
    <reaction evidence="7 8">
        <text>RNA(n) + a ribonucleoside 5'-triphosphate = RNA(n+1) + diphosphate</text>
        <dbReference type="Rhea" id="RHEA:21248"/>
        <dbReference type="Rhea" id="RHEA-COMP:14527"/>
        <dbReference type="Rhea" id="RHEA-COMP:17342"/>
        <dbReference type="ChEBI" id="CHEBI:33019"/>
        <dbReference type="ChEBI" id="CHEBI:61557"/>
        <dbReference type="ChEBI" id="CHEBI:140395"/>
        <dbReference type="EC" id="2.7.7.6"/>
    </reaction>
</comment>
<comment type="function">
    <text evidence="8">DNA-dependent RNA polymerase catalyzes the transcription of DNA into RNA using the four ribonucleoside triphosphates as substrates.</text>
</comment>
<dbReference type="InterPro" id="IPR024075">
    <property type="entry name" value="DNA-dir_RNA_pol_helix_hairp_sf"/>
</dbReference>
<evidence type="ECO:0000313" key="10">
    <source>
        <dbReference type="EMBL" id="AKH48814.1"/>
    </source>
</evidence>
<dbReference type="Gene3D" id="1.10.287.280">
    <property type="match status" value="1"/>
</dbReference>
<accession>A0A0F7L891</accession>
<keyword evidence="5 8" id="KW-0548">Nucleotidyltransferase</keyword>
<protein>
    <recommendedName>
        <fullName evidence="2 8">DNA-directed RNA polymerase</fullName>
        <ecNumber evidence="2 8">2.7.7.6</ecNumber>
    </recommendedName>
</protein>
<dbReference type="GO" id="GO:0003677">
    <property type="term" value="F:DNA binding"/>
    <property type="evidence" value="ECO:0007669"/>
    <property type="project" value="InterPro"/>
</dbReference>
<evidence type="ECO:0000256" key="4">
    <source>
        <dbReference type="ARBA" id="ARBA00022679"/>
    </source>
</evidence>
<evidence type="ECO:0000256" key="1">
    <source>
        <dbReference type="ARBA" id="ARBA00009493"/>
    </source>
</evidence>
<sequence length="499" mass="56157">MLNSLQHQKYRLNDRVMEVAEMMYEKRFSVGKFKCSDPLPAPAPLLDGATEEEIKDYKIKRRSIENDNAQLSQRNWRTTEVMYVARKYRDDDFWMPASFDYRGRVYFLNTALNPQGTDFDKSLLYFGDEGPVNEYWLAFQVSNCYGNDKETMEGRIKWTRENHSLITEIATNPLGSVGLWGDDEIAEPWCFLAACIEYHDCVISGDKKTSGLPIGVDATCSGLQHLAAMTLCGDTAKMVNVVPTDKPSDCYRSVAAVAATHLDPKYQGWMNRKVTKRSVMTTPYGVTMVSARGYIRDQLKKDGHAEALKEPGVLTSIVKAIFNQAIPEVIPGPVQVMAWLKRSAGVILDSGKPFINWTTPSGFIVHQDLQKPHTVQVQTRVMGGARINISLADGFTGEPDRAHHKSAIAPNVVHSLDASLLHLTFAFWDRPFTVIHDCVMGRSCDMDDMGAEIRLHFGEMYKAPVMEEWASQVGVELPEDMIKHTLDIESVNQSTYFFS</sequence>
<keyword evidence="3 8" id="KW-0240">DNA-directed RNA polymerase</keyword>
<comment type="similarity">
    <text evidence="1 8">Belongs to the phage and mitochondrial RNA polymerase family.</text>
</comment>
<evidence type="ECO:0000256" key="6">
    <source>
        <dbReference type="ARBA" id="ARBA00023163"/>
    </source>
</evidence>
<evidence type="ECO:0000256" key="7">
    <source>
        <dbReference type="ARBA" id="ARBA00048552"/>
    </source>
</evidence>